<dbReference type="Gene3D" id="3.30.1330.60">
    <property type="entry name" value="OmpA-like domain"/>
    <property type="match status" value="1"/>
</dbReference>
<dbReference type="InterPro" id="IPR006665">
    <property type="entry name" value="OmpA-like"/>
</dbReference>
<dbReference type="PROSITE" id="PS51123">
    <property type="entry name" value="OMPA_2"/>
    <property type="match status" value="1"/>
</dbReference>
<keyword evidence="2" id="KW-0732">Signal</keyword>
<dbReference type="EMBL" id="SNZH01000026">
    <property type="protein sequence ID" value="TDR36992.1"/>
    <property type="molecule type" value="Genomic_DNA"/>
</dbReference>
<keyword evidence="1" id="KW-0472">Membrane</keyword>
<dbReference type="SUPFAM" id="SSF103088">
    <property type="entry name" value="OmpA-like"/>
    <property type="match status" value="1"/>
</dbReference>
<evidence type="ECO:0000313" key="4">
    <source>
        <dbReference type="EMBL" id="TDR36992.1"/>
    </source>
</evidence>
<dbReference type="AlphaFoldDB" id="A0A4R6YJG3"/>
<proteinExistence type="predicted"/>
<dbReference type="PROSITE" id="PS51257">
    <property type="entry name" value="PROKAR_LIPOPROTEIN"/>
    <property type="match status" value="1"/>
</dbReference>
<dbReference type="OrthoDB" id="9805832at2"/>
<gene>
    <name evidence="4" type="ORF">DFR29_12628</name>
</gene>
<dbReference type="InterPro" id="IPR036737">
    <property type="entry name" value="OmpA-like_sf"/>
</dbReference>
<evidence type="ECO:0000256" key="2">
    <source>
        <dbReference type="SAM" id="SignalP"/>
    </source>
</evidence>
<sequence>MSYRNRFRSLLAATCIAALTGGGLTACSTAPPRATSADMSFDEAITASTDDLIAQIQTLPSVLAKLQGFIDKKSLIIDPMIDADTGQQTMATAQLERRVSARIAQAYAQLKIVSFQPAELAKSDLLLIGTVERDRSTDGQPLVKVNLALIDIKTSTTVASASARARDRDIDMSPTAYYRDSPVLIKDRTTQGYIRSAATSIGQQADPDYTRKLGNAAIVNEATKAYDEQRYTAALDKFRTANHDKSDPRLKALNGEYMSYVKLGQIPQSEIAFGKMMAYAIPNDVLQIRFLFAPGTTEFWRDAVTNPYLQYYPMWLRQIAKELALTRVCMAIIGHTSRTGSEALNTRLSLQRATAIQQVLGKESSQLLSRTEALGMGYRQNLIGSGTDDAGDALDRRVEFKVMQCR</sequence>
<feature type="chain" id="PRO_5020828042" evidence="2">
    <location>
        <begin position="27"/>
        <end position="406"/>
    </location>
</feature>
<reference evidence="4 5" key="1">
    <citation type="submission" date="2019-03" db="EMBL/GenBank/DDBJ databases">
        <title>Genomic Encyclopedia of Type Strains, Phase IV (KMG-IV): sequencing the most valuable type-strain genomes for metagenomic binning, comparative biology and taxonomic classification.</title>
        <authorList>
            <person name="Goeker M."/>
        </authorList>
    </citation>
    <scope>NUCLEOTIDE SEQUENCE [LARGE SCALE GENOMIC DNA]</scope>
    <source>
        <strain evidence="4 5">DSM 21667</strain>
    </source>
</reference>
<feature type="domain" description="OmpA-like" evidence="3">
    <location>
        <begin position="284"/>
        <end position="406"/>
    </location>
</feature>
<dbReference type="GO" id="GO:0016020">
    <property type="term" value="C:membrane"/>
    <property type="evidence" value="ECO:0007669"/>
    <property type="project" value="UniProtKB-UniRule"/>
</dbReference>
<evidence type="ECO:0000256" key="1">
    <source>
        <dbReference type="PROSITE-ProRule" id="PRU00473"/>
    </source>
</evidence>
<organism evidence="4 5">
    <name type="scientific">Tahibacter aquaticus</name>
    <dbReference type="NCBI Taxonomy" id="520092"/>
    <lineage>
        <taxon>Bacteria</taxon>
        <taxon>Pseudomonadati</taxon>
        <taxon>Pseudomonadota</taxon>
        <taxon>Gammaproteobacteria</taxon>
        <taxon>Lysobacterales</taxon>
        <taxon>Rhodanobacteraceae</taxon>
        <taxon>Tahibacter</taxon>
    </lineage>
</organism>
<comment type="caution">
    <text evidence="4">The sequence shown here is derived from an EMBL/GenBank/DDBJ whole genome shotgun (WGS) entry which is preliminary data.</text>
</comment>
<feature type="signal peptide" evidence="2">
    <location>
        <begin position="1"/>
        <end position="26"/>
    </location>
</feature>
<dbReference type="Proteomes" id="UP000295293">
    <property type="component" value="Unassembled WGS sequence"/>
</dbReference>
<protein>
    <submittedName>
        <fullName evidence="4">OmpA family protein</fullName>
    </submittedName>
</protein>
<accession>A0A4R6YJG3</accession>
<name>A0A4R6YJG3_9GAMM</name>
<keyword evidence="5" id="KW-1185">Reference proteome</keyword>
<dbReference type="RefSeq" id="WP_133821811.1">
    <property type="nucleotide sequence ID" value="NZ_SNZH01000026.1"/>
</dbReference>
<evidence type="ECO:0000313" key="5">
    <source>
        <dbReference type="Proteomes" id="UP000295293"/>
    </source>
</evidence>
<evidence type="ECO:0000259" key="3">
    <source>
        <dbReference type="PROSITE" id="PS51123"/>
    </source>
</evidence>